<dbReference type="AlphaFoldDB" id="A0A7S7M7Y2"/>
<name>A0A7S7M7Y2_9ACTN</name>
<comment type="subcellular location">
    <subcellularLocation>
        <location evidence="3">Cytoplasm</location>
    </subcellularLocation>
</comment>
<dbReference type="NCBIfam" id="NF002381">
    <property type="entry name" value="PRK01388.1"/>
    <property type="match status" value="1"/>
</dbReference>
<keyword evidence="6" id="KW-1185">Reference proteome</keyword>
<dbReference type="Pfam" id="PF02274">
    <property type="entry name" value="ADI"/>
    <property type="match status" value="1"/>
</dbReference>
<keyword evidence="2 3" id="KW-0378">Hydrolase</keyword>
<evidence type="ECO:0000256" key="4">
    <source>
        <dbReference type="PIRSR" id="PIRSR006356-1"/>
    </source>
</evidence>
<dbReference type="HAMAP" id="MF_00242">
    <property type="entry name" value="Arg_deiminase"/>
    <property type="match status" value="1"/>
</dbReference>
<dbReference type="EMBL" id="CP063767">
    <property type="protein sequence ID" value="QOY60410.1"/>
    <property type="molecule type" value="Genomic_DNA"/>
</dbReference>
<comment type="pathway">
    <text evidence="3">Amino-acid degradation; L-arginine degradation via ADI pathway; carbamoyl phosphate from L-arginine: step 1/2.</text>
</comment>
<dbReference type="GO" id="GO:0016990">
    <property type="term" value="F:arginine deiminase activity"/>
    <property type="evidence" value="ECO:0007669"/>
    <property type="project" value="UniProtKB-UniRule"/>
</dbReference>
<protein>
    <recommendedName>
        <fullName evidence="3">Arginine deiminase</fullName>
        <shortName evidence="3">ADI</shortName>
        <ecNumber evidence="3">3.5.3.6</ecNumber>
    </recommendedName>
    <alternativeName>
        <fullName evidence="3">Arginine dihydrolase</fullName>
        <shortName evidence="3">AD</shortName>
    </alternativeName>
</protein>
<dbReference type="Proteomes" id="UP000593735">
    <property type="component" value="Chromosome"/>
</dbReference>
<dbReference type="GO" id="GO:0005737">
    <property type="term" value="C:cytoplasm"/>
    <property type="evidence" value="ECO:0007669"/>
    <property type="project" value="UniProtKB-SubCell"/>
</dbReference>
<keyword evidence="3" id="KW-0056">Arginine metabolism</keyword>
<dbReference type="EC" id="3.5.3.6" evidence="3"/>
<comment type="catalytic activity">
    <reaction evidence="3">
        <text>L-arginine + H2O = L-citrulline + NH4(+)</text>
        <dbReference type="Rhea" id="RHEA:19597"/>
        <dbReference type="ChEBI" id="CHEBI:15377"/>
        <dbReference type="ChEBI" id="CHEBI:28938"/>
        <dbReference type="ChEBI" id="CHEBI:32682"/>
        <dbReference type="ChEBI" id="CHEBI:57743"/>
        <dbReference type="EC" id="3.5.3.6"/>
    </reaction>
</comment>
<dbReference type="PANTHER" id="PTHR47271:SF2">
    <property type="entry name" value="ARGININE DEIMINASE"/>
    <property type="match status" value="1"/>
</dbReference>
<dbReference type="PRINTS" id="PR01466">
    <property type="entry name" value="ARGDEIMINASE"/>
</dbReference>
<evidence type="ECO:0000256" key="2">
    <source>
        <dbReference type="ARBA" id="ARBA00022801"/>
    </source>
</evidence>
<dbReference type="InterPro" id="IPR003876">
    <property type="entry name" value="Arg_deiminase"/>
</dbReference>
<evidence type="ECO:0000313" key="5">
    <source>
        <dbReference type="EMBL" id="QOY60410.1"/>
    </source>
</evidence>
<dbReference type="GO" id="GO:0019546">
    <property type="term" value="P:L-arginine deiminase pathway"/>
    <property type="evidence" value="ECO:0007669"/>
    <property type="project" value="TreeGrafter"/>
</dbReference>
<feature type="active site" description="Amidino-cysteine intermediate" evidence="3 4">
    <location>
        <position position="404"/>
    </location>
</feature>
<keyword evidence="3" id="KW-0963">Cytoplasm</keyword>
<reference evidence="5 6" key="1">
    <citation type="submission" date="2020-10" db="EMBL/GenBank/DDBJ databases">
        <title>Olsenella immobilis sp.nov., isolated from the mud in a fermentation cellar used for the production of Chinese strong-flavoured liquor.</title>
        <authorList>
            <person name="Lu L."/>
        </authorList>
    </citation>
    <scope>NUCLEOTIDE SEQUENCE [LARGE SCALE GENOMIC DNA]</scope>
    <source>
        <strain evidence="5 6">LZLJ-2</strain>
    </source>
</reference>
<dbReference type="KEGG" id="tio:INP52_08380"/>
<dbReference type="SUPFAM" id="SSF55909">
    <property type="entry name" value="Pentein"/>
    <property type="match status" value="1"/>
</dbReference>
<sequence length="414" mass="46849">MPKGLNVHTEIGPLKKVMLHRPGLDMVYFGDEDFDRVWFHDALYLERAQEEHDRFAELLRQEGAEVLYLEDLLKEALDADPDARGEFTNTYLAESRLPGKEYAAAAREFLDSIEDTGEFVKRVFRGIRRKEVELPHRSAHTLAELDATKDDPDSLIDPLPSSYFTRDAFAVVGNGVNMSHMYHYNRNRETLLGETIFTHHPEYRGVPLWYDRKSSFHTEGGDVLNFGRHTLAVGLSQRTEAAAIDQMAQNMFWGDEECEIEEILAFKIPASYAFMHLDTVFTQVDVDKFTVHPNILGTLKVYRLTPGATKGEVRIAEIDDTLEHILEKALGIDSVQLIECGGGDPVLAAREQWNDGSNTLCVKPGVVCVYERNVVTNDLLCKNGMKLLVVPSAELSRGRGGPRCMSMPFWREEI</sequence>
<dbReference type="PIRSF" id="PIRSF006356">
    <property type="entry name" value="Arg_deiminase"/>
    <property type="match status" value="1"/>
</dbReference>
<dbReference type="PANTHER" id="PTHR47271">
    <property type="entry name" value="ARGININE DEIMINASE"/>
    <property type="match status" value="1"/>
</dbReference>
<evidence type="ECO:0000313" key="6">
    <source>
        <dbReference type="Proteomes" id="UP000593735"/>
    </source>
</evidence>
<organism evidence="5 6">
    <name type="scientific">Thermophilibacter immobilis</name>
    <dbReference type="NCBI Taxonomy" id="2779519"/>
    <lineage>
        <taxon>Bacteria</taxon>
        <taxon>Bacillati</taxon>
        <taxon>Actinomycetota</taxon>
        <taxon>Coriobacteriia</taxon>
        <taxon>Coriobacteriales</taxon>
        <taxon>Atopobiaceae</taxon>
        <taxon>Thermophilibacter</taxon>
    </lineage>
</organism>
<dbReference type="Gene3D" id="1.10.3930.10">
    <property type="entry name" value="Arginine deiminase"/>
    <property type="match status" value="1"/>
</dbReference>
<evidence type="ECO:0000256" key="1">
    <source>
        <dbReference type="ARBA" id="ARBA00010206"/>
    </source>
</evidence>
<evidence type="ECO:0000256" key="3">
    <source>
        <dbReference type="HAMAP-Rule" id="MF_00242"/>
    </source>
</evidence>
<accession>A0A7S7M7Y2</accession>
<dbReference type="RefSeq" id="WP_194370818.1">
    <property type="nucleotide sequence ID" value="NZ_CP063767.1"/>
</dbReference>
<comment type="similarity">
    <text evidence="1 3">Belongs to the arginine deiminase family.</text>
</comment>
<proteinExistence type="inferred from homology"/>
<gene>
    <name evidence="3" type="primary">arcA</name>
    <name evidence="5" type="ORF">INP52_08380</name>
</gene>
<dbReference type="Gene3D" id="3.75.10.10">
    <property type="entry name" value="L-arginine/glycine Amidinotransferase, Chain A"/>
    <property type="match status" value="1"/>
</dbReference>
<dbReference type="UniPathway" id="UPA00254">
    <property type="reaction ID" value="UER00364"/>
</dbReference>